<dbReference type="AlphaFoldDB" id="A0ABC8KFJ3"/>
<proteinExistence type="predicted"/>
<dbReference type="Proteomes" id="UP001642260">
    <property type="component" value="Unassembled WGS sequence"/>
</dbReference>
<protein>
    <recommendedName>
        <fullName evidence="5">Transmembrane protein</fullName>
    </recommendedName>
</protein>
<evidence type="ECO:0000313" key="3">
    <source>
        <dbReference type="EMBL" id="CAH8356275.1"/>
    </source>
</evidence>
<organism evidence="3 4">
    <name type="scientific">Eruca vesicaria subsp. sativa</name>
    <name type="common">Garden rocket</name>
    <name type="synonym">Eruca sativa</name>
    <dbReference type="NCBI Taxonomy" id="29727"/>
    <lineage>
        <taxon>Eukaryota</taxon>
        <taxon>Viridiplantae</taxon>
        <taxon>Streptophyta</taxon>
        <taxon>Embryophyta</taxon>
        <taxon>Tracheophyta</taxon>
        <taxon>Spermatophyta</taxon>
        <taxon>Magnoliopsida</taxon>
        <taxon>eudicotyledons</taxon>
        <taxon>Gunneridae</taxon>
        <taxon>Pentapetalae</taxon>
        <taxon>rosids</taxon>
        <taxon>malvids</taxon>
        <taxon>Brassicales</taxon>
        <taxon>Brassicaceae</taxon>
        <taxon>Brassiceae</taxon>
        <taxon>Eruca</taxon>
    </lineage>
</organism>
<feature type="chain" id="PRO_5044762227" description="Transmembrane protein" evidence="2">
    <location>
        <begin position="31"/>
        <end position="83"/>
    </location>
</feature>
<accession>A0ABC8KFJ3</accession>
<sequence>MAKIPSSSKLYVVVMLLSFLALSIITHARTFSPDGKFFQDSPAQSYEGPSYAPVPPSCFNPPGCGQTDKRRKRFRHESFNLAT</sequence>
<evidence type="ECO:0000313" key="4">
    <source>
        <dbReference type="Proteomes" id="UP001642260"/>
    </source>
</evidence>
<comment type="caution">
    <text evidence="3">The sequence shown here is derived from an EMBL/GenBank/DDBJ whole genome shotgun (WGS) entry which is preliminary data.</text>
</comment>
<gene>
    <name evidence="3" type="ORF">ERUC_LOCUS22030</name>
</gene>
<name>A0ABC8KFJ3_ERUVS</name>
<feature type="region of interest" description="Disordered" evidence="1">
    <location>
        <begin position="62"/>
        <end position="83"/>
    </location>
</feature>
<feature type="signal peptide" evidence="2">
    <location>
        <begin position="1"/>
        <end position="30"/>
    </location>
</feature>
<reference evidence="3 4" key="1">
    <citation type="submission" date="2022-03" db="EMBL/GenBank/DDBJ databases">
        <authorList>
            <person name="Macdonald S."/>
            <person name="Ahmed S."/>
            <person name="Newling K."/>
        </authorList>
    </citation>
    <scope>NUCLEOTIDE SEQUENCE [LARGE SCALE GENOMIC DNA]</scope>
</reference>
<evidence type="ECO:0000256" key="2">
    <source>
        <dbReference type="SAM" id="SignalP"/>
    </source>
</evidence>
<evidence type="ECO:0008006" key="5">
    <source>
        <dbReference type="Google" id="ProtNLM"/>
    </source>
</evidence>
<evidence type="ECO:0000256" key="1">
    <source>
        <dbReference type="SAM" id="MobiDB-lite"/>
    </source>
</evidence>
<keyword evidence="4" id="KW-1185">Reference proteome</keyword>
<keyword evidence="2" id="KW-0732">Signal</keyword>
<dbReference type="EMBL" id="CAKOAT010216265">
    <property type="protein sequence ID" value="CAH8356275.1"/>
    <property type="molecule type" value="Genomic_DNA"/>
</dbReference>